<name>A0A504YZM5_FASGI</name>
<protein>
    <submittedName>
        <fullName evidence="3">Deoxynucleoside triphosphate triphosphohydrolase SAMHD1</fullName>
    </submittedName>
</protein>
<dbReference type="GO" id="GO:0006203">
    <property type="term" value="P:dGTP catabolic process"/>
    <property type="evidence" value="ECO:0007669"/>
    <property type="project" value="TreeGrafter"/>
</dbReference>
<dbReference type="PANTHER" id="PTHR11373:SF4">
    <property type="entry name" value="DEOXYNUCLEOSIDE TRIPHOSPHATE TRIPHOSPHOHYDROLASE SAMHD1"/>
    <property type="match status" value="1"/>
</dbReference>
<dbReference type="AlphaFoldDB" id="A0A504YZM5"/>
<keyword evidence="3" id="KW-0378">Hydrolase</keyword>
<dbReference type="Pfam" id="PF01966">
    <property type="entry name" value="HD"/>
    <property type="match status" value="1"/>
</dbReference>
<organism evidence="3 4">
    <name type="scientific">Fasciola gigantica</name>
    <name type="common">Giant liver fluke</name>
    <dbReference type="NCBI Taxonomy" id="46835"/>
    <lineage>
        <taxon>Eukaryota</taxon>
        <taxon>Metazoa</taxon>
        <taxon>Spiralia</taxon>
        <taxon>Lophotrochozoa</taxon>
        <taxon>Platyhelminthes</taxon>
        <taxon>Trematoda</taxon>
        <taxon>Digenea</taxon>
        <taxon>Plagiorchiida</taxon>
        <taxon>Echinostomata</taxon>
        <taxon>Echinostomatoidea</taxon>
        <taxon>Fasciolidae</taxon>
        <taxon>Fasciola</taxon>
    </lineage>
</organism>
<reference evidence="3 4" key="1">
    <citation type="submission" date="2019-04" db="EMBL/GenBank/DDBJ databases">
        <title>Annotation for the trematode Fasciola gigantica.</title>
        <authorList>
            <person name="Choi Y.-J."/>
        </authorList>
    </citation>
    <scope>NUCLEOTIDE SEQUENCE [LARGE SCALE GENOMIC DNA]</scope>
    <source>
        <strain evidence="3">Uganda_cow_1</strain>
    </source>
</reference>
<dbReference type="STRING" id="46835.A0A504YZM5"/>
<dbReference type="Gene3D" id="1.10.3210.10">
    <property type="entry name" value="Hypothetical protein af1432"/>
    <property type="match status" value="1"/>
</dbReference>
<dbReference type="SMART" id="SM00471">
    <property type="entry name" value="HDc"/>
    <property type="match status" value="1"/>
</dbReference>
<sequence length="510" mass="59240">MTRSKIIMDSVHGMIELDPICLLFVDSPEFQRLRDMRQLGFTYLVYPGCQHSRFEHSLGTYHLASRLLTMIQNDAEYEGPEISAKEVLEVKIAALCHDLGHGPFSHCWELFVHAGGERYHQYKHEKMSCAILDRVVYNNPKLREKLNDAGVNLEFIKSLILGEPAGFLTREPFFYEIVSNKTNGIDVDKCDYLLRDSHHAGMGHGAAILDLERFMHFFRPASCPTGEEFNAELARPVMRTNRSGSWHMCFYESEMDNVIRIFNLRNHLHKKLYKHKKMTAMTCMFVDALELLEPTMRWRELSINALDPENKEAMTGFLQLTDHLFWDIYNKRIYLPNRVEACPGLDKASKLLNRLLTRDFYRYVDSVFVVISNGLDLKLKEMAFTTSSLQSISNETYIPSHRLFTEQSVNLSLELEEAVKSCLPVELKNKTTFTVVKETFSSNSTHNAPRFFCHMRGGKTFVVEQPLCVVHEYRVYMKDCEGMDRDEKSSLITKLLRTFDNWCKQRDMEK</sequence>
<dbReference type="GO" id="GO:0008832">
    <property type="term" value="F:dGTPase activity"/>
    <property type="evidence" value="ECO:0007669"/>
    <property type="project" value="TreeGrafter"/>
</dbReference>
<dbReference type="OrthoDB" id="9991235at2759"/>
<dbReference type="InterPro" id="IPR050135">
    <property type="entry name" value="dGTPase-like"/>
</dbReference>
<dbReference type="InterPro" id="IPR003607">
    <property type="entry name" value="HD/PDEase_dom"/>
</dbReference>
<accession>A0A504YZM5</accession>
<keyword evidence="4" id="KW-1185">Reference proteome</keyword>
<dbReference type="PANTHER" id="PTHR11373">
    <property type="entry name" value="DEOXYNUCLEOSIDE TRIPHOSPHATE TRIPHOSPHOHYDROLASE"/>
    <property type="match status" value="1"/>
</dbReference>
<dbReference type="GO" id="GO:0005634">
    <property type="term" value="C:nucleus"/>
    <property type="evidence" value="ECO:0007669"/>
    <property type="project" value="TreeGrafter"/>
</dbReference>
<evidence type="ECO:0000256" key="1">
    <source>
        <dbReference type="ARBA" id="ARBA00005776"/>
    </source>
</evidence>
<dbReference type="EMBL" id="SUNJ01002512">
    <property type="protein sequence ID" value="TPP65906.1"/>
    <property type="molecule type" value="Genomic_DNA"/>
</dbReference>
<evidence type="ECO:0000313" key="4">
    <source>
        <dbReference type="Proteomes" id="UP000316759"/>
    </source>
</evidence>
<comment type="caution">
    <text evidence="3">The sequence shown here is derived from an EMBL/GenBank/DDBJ whole genome shotgun (WGS) entry which is preliminary data.</text>
</comment>
<evidence type="ECO:0000313" key="3">
    <source>
        <dbReference type="EMBL" id="TPP65906.1"/>
    </source>
</evidence>
<evidence type="ECO:0000259" key="2">
    <source>
        <dbReference type="SMART" id="SM00471"/>
    </source>
</evidence>
<proteinExistence type="inferred from homology"/>
<dbReference type="CDD" id="cd00077">
    <property type="entry name" value="HDc"/>
    <property type="match status" value="1"/>
</dbReference>
<dbReference type="Proteomes" id="UP000316759">
    <property type="component" value="Unassembled WGS sequence"/>
</dbReference>
<dbReference type="InterPro" id="IPR006674">
    <property type="entry name" value="HD_domain"/>
</dbReference>
<feature type="domain" description="HD/PDEase" evidence="2">
    <location>
        <begin position="49"/>
        <end position="202"/>
    </location>
</feature>
<dbReference type="SUPFAM" id="SSF109604">
    <property type="entry name" value="HD-domain/PDEase-like"/>
    <property type="match status" value="1"/>
</dbReference>
<gene>
    <name evidence="3" type="ORF">FGIG_00401</name>
</gene>
<comment type="similarity">
    <text evidence="1">Belongs to the SAMHD1 family.</text>
</comment>